<organism evidence="2 3">
    <name type="scientific">Chitinilyticum piscinae</name>
    <dbReference type="NCBI Taxonomy" id="2866724"/>
    <lineage>
        <taxon>Bacteria</taxon>
        <taxon>Pseudomonadati</taxon>
        <taxon>Pseudomonadota</taxon>
        <taxon>Betaproteobacteria</taxon>
        <taxon>Neisseriales</taxon>
        <taxon>Chitinibacteraceae</taxon>
        <taxon>Chitinilyticum</taxon>
    </lineage>
</organism>
<dbReference type="InterPro" id="IPR010653">
    <property type="entry name" value="NlpB/DapX"/>
</dbReference>
<gene>
    <name evidence="2" type="primary">bamC</name>
    <name evidence="2" type="ORF">INR99_04860</name>
</gene>
<dbReference type="PROSITE" id="PS51257">
    <property type="entry name" value="PROKAR_LIPOPROTEIN"/>
    <property type="match status" value="1"/>
</dbReference>
<proteinExistence type="predicted"/>
<feature type="chain" id="PRO_5035319876" evidence="1">
    <location>
        <begin position="24"/>
        <end position="390"/>
    </location>
</feature>
<dbReference type="InterPro" id="IPR042268">
    <property type="entry name" value="BamC_C"/>
</dbReference>
<dbReference type="RefSeq" id="WP_194115204.1">
    <property type="nucleotide sequence ID" value="NZ_JADFUA010000002.1"/>
</dbReference>
<name>A0A8J7K9U4_9NEIS</name>
<dbReference type="Pfam" id="PF06804">
    <property type="entry name" value="Lipoprotein_18"/>
    <property type="match status" value="1"/>
</dbReference>
<evidence type="ECO:0000313" key="3">
    <source>
        <dbReference type="Proteomes" id="UP000604481"/>
    </source>
</evidence>
<evidence type="ECO:0000313" key="2">
    <source>
        <dbReference type="EMBL" id="MBE9608674.1"/>
    </source>
</evidence>
<accession>A0A8J7K9U4</accession>
<dbReference type="AlphaFoldDB" id="A0A8J7K9U4"/>
<sequence>MRSPSKALKLLPVAAAIALTACSSDQLMLQSKVDYRSGSDNINKNPLEVPPDLTTPAGNANYTLSRSQTSAKDYVRTSQASGPQQVMPDAPKAKLERAGAQRWLVVNKSPDKVWADLREFWIGQGFLLATDNPTLGVMETDWLENRANLPPDFLTKLLNKVAGRFLSTGEMDSYRTRVEPGREPGTTEVYITHHGLVEVFRDGSTEMKGGGDSNVQGETSTIWTPRPADPDLEAQMLALALQQLGYDKDAAQKVVVNGDAAAKAREPQARVDSNGTLLLADTFDRAWRRVGLAVERSGFVVYDRNRAEGSYLIRQAELDIGKEKESSNWMSSLAFWKSTKQDTKTPPPEYTMTLTQEGSGTRVKLKPNAGTPANPALEQKLLTALQMQLK</sequence>
<reference evidence="2 3" key="1">
    <citation type="submission" date="2020-10" db="EMBL/GenBank/DDBJ databases">
        <title>The genome sequence of Chitinilyticum litopenaei 4Y14.</title>
        <authorList>
            <person name="Liu Y."/>
        </authorList>
    </citation>
    <scope>NUCLEOTIDE SEQUENCE [LARGE SCALE GENOMIC DNA]</scope>
    <source>
        <strain evidence="2 3">4Y14</strain>
    </source>
</reference>
<dbReference type="Proteomes" id="UP000604481">
    <property type="component" value="Unassembled WGS sequence"/>
</dbReference>
<evidence type="ECO:0000256" key="1">
    <source>
        <dbReference type="SAM" id="SignalP"/>
    </source>
</evidence>
<dbReference type="Gene3D" id="3.30.310.170">
    <property type="entry name" value="Outer membrane protein assembly factor BamC"/>
    <property type="match status" value="1"/>
</dbReference>
<keyword evidence="1" id="KW-0732">Signal</keyword>
<dbReference type="EMBL" id="JADFUA010000002">
    <property type="protein sequence ID" value="MBE9608674.1"/>
    <property type="molecule type" value="Genomic_DNA"/>
</dbReference>
<comment type="caution">
    <text evidence="2">The sequence shown here is derived from an EMBL/GenBank/DDBJ whole genome shotgun (WGS) entry which is preliminary data.</text>
</comment>
<keyword evidence="3" id="KW-1185">Reference proteome</keyword>
<feature type="signal peptide" evidence="1">
    <location>
        <begin position="1"/>
        <end position="23"/>
    </location>
</feature>
<protein>
    <submittedName>
        <fullName evidence="2">Outer membrane protein assembly factor BamC</fullName>
    </submittedName>
</protein>